<protein>
    <submittedName>
        <fullName evidence="2">Uncharacterized protein</fullName>
    </submittedName>
</protein>
<accession>A0A5B0H1J3</accession>
<comment type="caution">
    <text evidence="2">The sequence shown here is derived from an EMBL/GenBank/DDBJ whole genome shotgun (WGS) entry which is preliminary data.</text>
</comment>
<dbReference type="EMBL" id="VTUZ01000014">
    <property type="protein sequence ID" value="KAA1008950.1"/>
    <property type="molecule type" value="Genomic_DNA"/>
</dbReference>
<evidence type="ECO:0000313" key="2">
    <source>
        <dbReference type="EMBL" id="KAA1008950.1"/>
    </source>
</evidence>
<reference evidence="2 3" key="1">
    <citation type="submission" date="2019-08" db="EMBL/GenBank/DDBJ databases">
        <title>Paraburkholderia sp. DCY113.</title>
        <authorList>
            <person name="Kang J."/>
        </authorList>
    </citation>
    <scope>NUCLEOTIDE SEQUENCE [LARGE SCALE GENOMIC DNA]</scope>
    <source>
        <strain evidence="2 3">DCY113</strain>
    </source>
</reference>
<name>A0A5B0H1J3_9BURK</name>
<evidence type="ECO:0000313" key="3">
    <source>
        <dbReference type="Proteomes" id="UP000325273"/>
    </source>
</evidence>
<dbReference type="RefSeq" id="WP_149671946.1">
    <property type="nucleotide sequence ID" value="NZ_VTUZ01000014.1"/>
</dbReference>
<feature type="region of interest" description="Disordered" evidence="1">
    <location>
        <begin position="16"/>
        <end position="43"/>
    </location>
</feature>
<proteinExistence type="predicted"/>
<sequence length="82" mass="8864">MLTDWLKISLAASWSGEPGPTARCARTTSSTRTQAQTRRTRAATATLPAMPQARRTVGGFSTFTNPNATRIARAAFHFDTGH</sequence>
<evidence type="ECO:0000256" key="1">
    <source>
        <dbReference type="SAM" id="MobiDB-lite"/>
    </source>
</evidence>
<keyword evidence="3" id="KW-1185">Reference proteome</keyword>
<dbReference type="AlphaFoldDB" id="A0A5B0H1J3"/>
<organism evidence="2 3">
    <name type="scientific">Paraburkholderia panacisoli</name>
    <dbReference type="NCBI Taxonomy" id="2603818"/>
    <lineage>
        <taxon>Bacteria</taxon>
        <taxon>Pseudomonadati</taxon>
        <taxon>Pseudomonadota</taxon>
        <taxon>Betaproteobacteria</taxon>
        <taxon>Burkholderiales</taxon>
        <taxon>Burkholderiaceae</taxon>
        <taxon>Paraburkholderia</taxon>
    </lineage>
</organism>
<feature type="compositionally biased region" description="Low complexity" evidence="1">
    <location>
        <begin position="21"/>
        <end position="43"/>
    </location>
</feature>
<dbReference type="Proteomes" id="UP000325273">
    <property type="component" value="Unassembled WGS sequence"/>
</dbReference>
<gene>
    <name evidence="2" type="ORF">FVF58_21960</name>
</gene>